<feature type="domain" description="OBP47-like" evidence="6">
    <location>
        <begin position="81"/>
        <end position="178"/>
    </location>
</feature>
<dbReference type="InterPro" id="IPR036728">
    <property type="entry name" value="PBP_GOBP_sf"/>
</dbReference>
<dbReference type="PANTHER" id="PTHR21066">
    <property type="entry name" value="ODORANT-BINDING PROTEIN 59A-RELATED"/>
    <property type="match status" value="1"/>
</dbReference>
<feature type="chain" id="PRO_5016699271" evidence="5">
    <location>
        <begin position="18"/>
        <end position="198"/>
    </location>
</feature>
<organism evidence="7">
    <name type="scientific">Matsumurasca onukii</name>
    <name type="common">Tea green leafhopper</name>
    <name type="synonym">Empoasca onukii</name>
    <dbReference type="NCBI Taxonomy" id="2912585"/>
    <lineage>
        <taxon>Eukaryota</taxon>
        <taxon>Metazoa</taxon>
        <taxon>Ecdysozoa</taxon>
        <taxon>Arthropoda</taxon>
        <taxon>Hexapoda</taxon>
        <taxon>Insecta</taxon>
        <taxon>Pterygota</taxon>
        <taxon>Neoptera</taxon>
        <taxon>Paraneoptera</taxon>
        <taxon>Hemiptera</taxon>
        <taxon>Auchenorrhyncha</taxon>
        <taxon>Membracoidea</taxon>
        <taxon>Cicadellidae</taxon>
        <taxon>Typhlocybinae</taxon>
        <taxon>Empoascini</taxon>
        <taxon>Matsumurasca</taxon>
    </lineage>
</organism>
<dbReference type="Gene3D" id="1.10.238.270">
    <property type="match status" value="1"/>
</dbReference>
<gene>
    <name evidence="7" type="primary">OBP28</name>
</gene>
<dbReference type="GO" id="GO:0005576">
    <property type="term" value="C:extracellular region"/>
    <property type="evidence" value="ECO:0007669"/>
    <property type="project" value="UniProtKB-SubCell"/>
</dbReference>
<evidence type="ECO:0000259" key="6">
    <source>
        <dbReference type="Pfam" id="PF22651"/>
    </source>
</evidence>
<dbReference type="EMBL" id="MF417521">
    <property type="protein sequence ID" value="AWC68008.1"/>
    <property type="molecule type" value="mRNA"/>
</dbReference>
<dbReference type="Pfam" id="PF22651">
    <property type="entry name" value="OBP47_like"/>
    <property type="match status" value="1"/>
</dbReference>
<protein>
    <submittedName>
        <fullName evidence="7">Odorant-binding protein 28</fullName>
    </submittedName>
</protein>
<dbReference type="AlphaFoldDB" id="A0A343WGY4"/>
<accession>A0A343WGY4</accession>
<sequence length="198" mass="22042">MAQVLLLVVSVVVAVAADECMPPKPEEMKGKMDPWKCCDLAKFFPEKMADSFSTCREKHPLPPKPSGPPSGKPDPEMMKMFTCAAECVFTEAGLIKGGKPDKEAIKKVFISPIKDNKELEEVTNTALDKCYDSYVAEIDTSLECKSGALELEKCMLREVYMNCPKDNWNDKPDCVDIKTKLTKCPKLHILSLNPGHKE</sequence>
<feature type="signal peptide" evidence="5">
    <location>
        <begin position="1"/>
        <end position="17"/>
    </location>
</feature>
<evidence type="ECO:0000256" key="4">
    <source>
        <dbReference type="SAM" id="MobiDB-lite"/>
    </source>
</evidence>
<comment type="similarity">
    <text evidence="2">Belongs to the PBP/GOBP family.</text>
</comment>
<dbReference type="GO" id="GO:0005549">
    <property type="term" value="F:odorant binding"/>
    <property type="evidence" value="ECO:0007669"/>
    <property type="project" value="InterPro"/>
</dbReference>
<evidence type="ECO:0000256" key="2">
    <source>
        <dbReference type="ARBA" id="ARBA00008098"/>
    </source>
</evidence>
<dbReference type="InterPro" id="IPR054577">
    <property type="entry name" value="OBP47-like_dom"/>
</dbReference>
<evidence type="ECO:0000256" key="1">
    <source>
        <dbReference type="ARBA" id="ARBA00004613"/>
    </source>
</evidence>
<feature type="region of interest" description="Disordered" evidence="4">
    <location>
        <begin position="54"/>
        <end position="75"/>
    </location>
</feature>
<evidence type="ECO:0000256" key="5">
    <source>
        <dbReference type="SAM" id="SignalP"/>
    </source>
</evidence>
<dbReference type="SUPFAM" id="SSF47565">
    <property type="entry name" value="Insect pheromone/odorant-binding proteins"/>
    <property type="match status" value="1"/>
</dbReference>
<keyword evidence="5" id="KW-0732">Signal</keyword>
<reference evidence="7" key="1">
    <citation type="submission" date="2017-07" db="EMBL/GenBank/DDBJ databases">
        <authorList>
            <person name="Sun Z.S."/>
            <person name="Albrecht U."/>
            <person name="Echele G."/>
            <person name="Lee C.C."/>
        </authorList>
    </citation>
    <scope>NUCLEOTIDE SEQUENCE</scope>
</reference>
<feature type="compositionally biased region" description="Pro residues" evidence="4">
    <location>
        <begin position="62"/>
        <end position="72"/>
    </location>
</feature>
<comment type="subcellular location">
    <subcellularLocation>
        <location evidence="1">Secreted</location>
    </subcellularLocation>
</comment>
<evidence type="ECO:0000313" key="7">
    <source>
        <dbReference type="EMBL" id="AWC68008.1"/>
    </source>
</evidence>
<name>A0A343WGY4_MATON</name>
<dbReference type="InterPro" id="IPR052295">
    <property type="entry name" value="Odorant-binding_protein"/>
</dbReference>
<proteinExistence type="evidence at transcript level"/>
<keyword evidence="3" id="KW-0964">Secreted</keyword>
<dbReference type="PANTHER" id="PTHR21066:SF3">
    <property type="entry name" value="IP02236P"/>
    <property type="match status" value="1"/>
</dbReference>
<evidence type="ECO:0000256" key="3">
    <source>
        <dbReference type="ARBA" id="ARBA00022525"/>
    </source>
</evidence>